<dbReference type="NCBIfam" id="NF033625">
    <property type="entry name" value="HpxZ"/>
    <property type="match status" value="1"/>
</dbReference>
<dbReference type="Pfam" id="PF11533">
    <property type="entry name" value="AtzH-like"/>
    <property type="match status" value="1"/>
</dbReference>
<name>A0ABS6IEN0_9HYPH</name>
<dbReference type="RefSeq" id="WP_216956042.1">
    <property type="nucleotide sequence ID" value="NZ_JAHOPB010000001.1"/>
</dbReference>
<comment type="caution">
    <text evidence="1">The sequence shown here is derived from an EMBL/GenBank/DDBJ whole genome shotgun (WGS) entry which is preliminary data.</text>
</comment>
<dbReference type="Proteomes" id="UP000727907">
    <property type="component" value="Unassembled WGS sequence"/>
</dbReference>
<dbReference type="InterPro" id="IPR024507">
    <property type="entry name" value="AtzH-like"/>
</dbReference>
<dbReference type="EMBL" id="JAHOPB010000001">
    <property type="protein sequence ID" value="MBU8872269.1"/>
    <property type="molecule type" value="Genomic_DNA"/>
</dbReference>
<keyword evidence="2" id="KW-1185">Reference proteome</keyword>
<protein>
    <submittedName>
        <fullName evidence="1">Oxalurate catabolism protein HpxZ</fullName>
    </submittedName>
</protein>
<reference evidence="1 2" key="1">
    <citation type="submission" date="2021-06" db="EMBL/GenBank/DDBJ databases">
        <authorList>
            <person name="Lee D.H."/>
        </authorList>
    </citation>
    <scope>NUCLEOTIDE SEQUENCE [LARGE SCALE GENOMIC DNA]</scope>
    <source>
        <strain evidence="1 2">MMS21-HV4-11</strain>
    </source>
</reference>
<gene>
    <name evidence="1" type="primary">hpxZ</name>
    <name evidence="1" type="ORF">KQ910_00765</name>
</gene>
<evidence type="ECO:0000313" key="1">
    <source>
        <dbReference type="EMBL" id="MBU8872269.1"/>
    </source>
</evidence>
<accession>A0ABS6IEN0</accession>
<proteinExistence type="predicted"/>
<organism evidence="1 2">
    <name type="scientific">Reyranella humidisoli</name>
    <dbReference type="NCBI Taxonomy" id="2849149"/>
    <lineage>
        <taxon>Bacteria</taxon>
        <taxon>Pseudomonadati</taxon>
        <taxon>Pseudomonadota</taxon>
        <taxon>Alphaproteobacteria</taxon>
        <taxon>Hyphomicrobiales</taxon>
        <taxon>Reyranellaceae</taxon>
        <taxon>Reyranella</taxon>
    </lineage>
</organism>
<sequence>MEINIPEVVAEVTAAFNRYEAALNSNDVAVLDELFWKSPHTLRYGVGEQLYGHDQIAAFRSGRNPQFVPNRDLLKLWIVTYGRDFGTANCEFQRHGAAKPGRQSHTWMRTPEGWRIVAAHVSLLGEATPMKS</sequence>
<evidence type="ECO:0000313" key="2">
    <source>
        <dbReference type="Proteomes" id="UP000727907"/>
    </source>
</evidence>